<dbReference type="Gene3D" id="2.60.120.260">
    <property type="entry name" value="Galactose-binding domain-like"/>
    <property type="match status" value="2"/>
</dbReference>
<dbReference type="PANTHER" id="PTHR33307">
    <property type="entry name" value="ALPHA-RHAMNOSIDASE (EUROFUNG)"/>
    <property type="match status" value="1"/>
</dbReference>
<dbReference type="InterPro" id="IPR016007">
    <property type="entry name" value="Alpha_rhamnosid"/>
</dbReference>
<dbReference type="EMBL" id="JACYFG010000051">
    <property type="protein sequence ID" value="MBD5781611.1"/>
    <property type="molecule type" value="Genomic_DNA"/>
</dbReference>
<dbReference type="GO" id="GO:0005975">
    <property type="term" value="P:carbohydrate metabolic process"/>
    <property type="evidence" value="ECO:0007669"/>
    <property type="project" value="InterPro"/>
</dbReference>
<keyword evidence="4" id="KW-0732">Signal</keyword>
<evidence type="ECO:0000313" key="9">
    <source>
        <dbReference type="EMBL" id="MBD5781611.1"/>
    </source>
</evidence>
<dbReference type="InterPro" id="IPR008902">
    <property type="entry name" value="Rhamnosid_concanavalin"/>
</dbReference>
<dbReference type="EC" id="3.2.1.40" evidence="2"/>
<dbReference type="InterPro" id="IPR013783">
    <property type="entry name" value="Ig-like_fold"/>
</dbReference>
<dbReference type="Gene3D" id="2.60.420.10">
    <property type="entry name" value="Maltose phosphorylase, domain 3"/>
    <property type="match status" value="1"/>
</dbReference>
<dbReference type="GO" id="GO:0030596">
    <property type="term" value="F:alpha-L-rhamnosidase activity"/>
    <property type="evidence" value="ECO:0007669"/>
    <property type="project" value="UniProtKB-EC"/>
</dbReference>
<evidence type="ECO:0000256" key="1">
    <source>
        <dbReference type="ARBA" id="ARBA00001445"/>
    </source>
</evidence>
<dbReference type="Gene3D" id="1.50.10.10">
    <property type="match status" value="1"/>
</dbReference>
<proteinExistence type="predicted"/>
<evidence type="ECO:0000259" key="6">
    <source>
        <dbReference type="Pfam" id="PF08531"/>
    </source>
</evidence>
<evidence type="ECO:0000256" key="2">
    <source>
        <dbReference type="ARBA" id="ARBA00012652"/>
    </source>
</evidence>
<dbReference type="InterPro" id="IPR035398">
    <property type="entry name" value="Bac_rhamnosid_C"/>
</dbReference>
<organism evidence="9 10">
    <name type="scientific">Pelagicoccus enzymogenes</name>
    <dbReference type="NCBI Taxonomy" id="2773457"/>
    <lineage>
        <taxon>Bacteria</taxon>
        <taxon>Pseudomonadati</taxon>
        <taxon>Verrucomicrobiota</taxon>
        <taxon>Opitutia</taxon>
        <taxon>Puniceicoccales</taxon>
        <taxon>Pelagicoccaceae</taxon>
        <taxon>Pelagicoccus</taxon>
    </lineage>
</organism>
<dbReference type="InterPro" id="IPR013737">
    <property type="entry name" value="Bac_rhamnosid_N"/>
</dbReference>
<sequence>MPSKYRLLSLLASLLLVAQSYAASVVNLTCEYKRDPLGIDETSPRLSWQIESQEHAVQQTAYRILVSTTPEGIKSRQADLWDSGKVESNQSLHLRYAGLPLSSRQTCYWSVQFWDQNNRKSEWSTIGSWEIGLPSQSDWDGANWIQMEGDNRSSPLTKRSLKTKFINEAKEVQSYPSPLFRKTFTVRPGIKRARAYLCGLGYSEMQINGIPCSDAVLDPANVTYDRRALYVTHDITAALHPGENVATVQLGSGFYGQNHAFNAPGLNYGRPGLIAKILVDYADGSTQTINSDSSWKASSGPILYDNVYGGESYDARLEMDGWQLPGFDDSSWSHATRCEALAPKLQAQMIDPIRRIKSLAPVSIIRGHDGKWIFDLGQNIAGWAKIRVQEPAGTQLTLRYSEILTDDRRELDMITTGVHATGLEQMDIYICKGDGIETWEPRFTYHGFRYIEIEGLSSPPDSDTLQGVFVRTAVARRGYFLSSDEVLNRIYDASMWTIEDNLHSILEDCPHREKCAWLGDTHAVGETAIFNYDMAQFWTKFADDIETNLGRGGVTYWGQKATPGIPTNVATGRRVCQEARPDWGSAYILLPWYQYLYYGDTDVFTRHYPHLKRWIQYVESLTENGIVIRGYGDWCPPGGNKHMECPVELSSTAFYYGTLRVMQRFAEYLGKQDDVEQFKELARRTKDAFNKTYFDESIGGYGSQTANAISLRFELFPERQRERVSNSLVHDVTANHLGHVAVGIHGGRPIYSLLSESGSSDAAIAALKKPTWPSYSYALSQGLTTWPEIFDEFPRGRSTSGRSLNHPMQSGFAAWFHESLGGIRPGAPGFKVVHLKPYGFDQLDWVKTSHDSPYGTIKSEWSKNGERFQWEVSIPANTTARISIPSKAADLITMGGNALLECSDVKLEGICDGYATFTLDSGSYSIDSELP</sequence>
<name>A0A927FD69_9BACT</name>
<feature type="chain" id="PRO_5037127199" description="alpha-L-rhamnosidase" evidence="4">
    <location>
        <begin position="23"/>
        <end position="931"/>
    </location>
</feature>
<dbReference type="Proteomes" id="UP000622317">
    <property type="component" value="Unassembled WGS sequence"/>
</dbReference>
<feature type="domain" description="Alpha-L-rhamnosidase C-terminal" evidence="8">
    <location>
        <begin position="822"/>
        <end position="894"/>
    </location>
</feature>
<evidence type="ECO:0000259" key="5">
    <source>
        <dbReference type="Pfam" id="PF05592"/>
    </source>
</evidence>
<keyword evidence="3 9" id="KW-0378">Hydrolase</keyword>
<evidence type="ECO:0000259" key="7">
    <source>
        <dbReference type="Pfam" id="PF17389"/>
    </source>
</evidence>
<protein>
    <recommendedName>
        <fullName evidence="2">alpha-L-rhamnosidase</fullName>
        <ecNumber evidence="2">3.2.1.40</ecNumber>
    </recommendedName>
</protein>
<evidence type="ECO:0000259" key="8">
    <source>
        <dbReference type="Pfam" id="PF17390"/>
    </source>
</evidence>
<dbReference type="InterPro" id="IPR035396">
    <property type="entry name" value="Bac_rhamnosid6H"/>
</dbReference>
<feature type="domain" description="Alpha-L-rhamnosidase concanavalin-like" evidence="5">
    <location>
        <begin position="368"/>
        <end position="470"/>
    </location>
</feature>
<dbReference type="Pfam" id="PF05592">
    <property type="entry name" value="Bac_rhamnosid"/>
    <property type="match status" value="1"/>
</dbReference>
<dbReference type="Pfam" id="PF17389">
    <property type="entry name" value="Bac_rhamnosid6H"/>
    <property type="match status" value="1"/>
</dbReference>
<dbReference type="InterPro" id="IPR012341">
    <property type="entry name" value="6hp_glycosidase-like_sf"/>
</dbReference>
<dbReference type="Pfam" id="PF08531">
    <property type="entry name" value="Bac_rhamnosid_N"/>
    <property type="match status" value="1"/>
</dbReference>
<evidence type="ECO:0000256" key="3">
    <source>
        <dbReference type="ARBA" id="ARBA00022801"/>
    </source>
</evidence>
<comment type="caution">
    <text evidence="9">The sequence shown here is derived from an EMBL/GenBank/DDBJ whole genome shotgun (WGS) entry which is preliminary data.</text>
</comment>
<accession>A0A927FD69</accession>
<gene>
    <name evidence="9" type="ORF">IEN85_19070</name>
</gene>
<feature type="domain" description="Alpha-L-rhamnosidase six-hairpin glycosidase" evidence="7">
    <location>
        <begin position="477"/>
        <end position="819"/>
    </location>
</feature>
<dbReference type="Pfam" id="PF17390">
    <property type="entry name" value="Bac_rhamnosid_C"/>
    <property type="match status" value="1"/>
</dbReference>
<feature type="signal peptide" evidence="4">
    <location>
        <begin position="1"/>
        <end position="22"/>
    </location>
</feature>
<reference evidence="9" key="1">
    <citation type="submission" date="2020-09" db="EMBL/GenBank/DDBJ databases">
        <title>Pelagicoccus enzymogenes sp. nov. with an EPS production, isolated from marine sediment.</title>
        <authorList>
            <person name="Feng X."/>
        </authorList>
    </citation>
    <scope>NUCLEOTIDE SEQUENCE</scope>
    <source>
        <strain evidence="9">NFK12</strain>
    </source>
</reference>
<dbReference type="PIRSF" id="PIRSF010631">
    <property type="entry name" value="A-rhamnsds"/>
    <property type="match status" value="1"/>
</dbReference>
<dbReference type="Gene3D" id="2.60.40.10">
    <property type="entry name" value="Immunoglobulins"/>
    <property type="match status" value="1"/>
</dbReference>
<dbReference type="Pfam" id="PF25788">
    <property type="entry name" value="Ig_Rha78A_N"/>
    <property type="match status" value="1"/>
</dbReference>
<dbReference type="InterPro" id="IPR008928">
    <property type="entry name" value="6-hairpin_glycosidase_sf"/>
</dbReference>
<dbReference type="SUPFAM" id="SSF48208">
    <property type="entry name" value="Six-hairpin glycosidases"/>
    <property type="match status" value="1"/>
</dbReference>
<comment type="catalytic activity">
    <reaction evidence="1">
        <text>Hydrolysis of terminal non-reducing alpha-L-rhamnose residues in alpha-L-rhamnosides.</text>
        <dbReference type="EC" id="3.2.1.40"/>
    </reaction>
</comment>
<evidence type="ECO:0000256" key="4">
    <source>
        <dbReference type="SAM" id="SignalP"/>
    </source>
</evidence>
<evidence type="ECO:0000313" key="10">
    <source>
        <dbReference type="Proteomes" id="UP000622317"/>
    </source>
</evidence>
<dbReference type="AlphaFoldDB" id="A0A927FD69"/>
<keyword evidence="10" id="KW-1185">Reference proteome</keyword>
<dbReference type="RefSeq" id="WP_191618696.1">
    <property type="nucleotide sequence ID" value="NZ_JACYFG010000051.1"/>
</dbReference>
<feature type="domain" description="Bacterial alpha-L-rhamnosidase N-terminal" evidence="6">
    <location>
        <begin position="190"/>
        <end position="356"/>
    </location>
</feature>